<dbReference type="Proteomes" id="UP001261871">
    <property type="component" value="Unassembled WGS sequence"/>
</dbReference>
<keyword evidence="2" id="KW-0560">Oxidoreductase</keyword>
<dbReference type="GO" id="GO:0004601">
    <property type="term" value="F:peroxidase activity"/>
    <property type="evidence" value="ECO:0007669"/>
    <property type="project" value="UniProtKB-KW"/>
</dbReference>
<dbReference type="PANTHER" id="PTHR35446">
    <property type="entry name" value="SI:CH211-175M2.5"/>
    <property type="match status" value="1"/>
</dbReference>
<organism evidence="2 3">
    <name type="scientific">Flavobacterium granuli</name>
    <dbReference type="NCBI Taxonomy" id="280093"/>
    <lineage>
        <taxon>Bacteria</taxon>
        <taxon>Pseudomonadati</taxon>
        <taxon>Bacteroidota</taxon>
        <taxon>Flavobacteriia</taxon>
        <taxon>Flavobacteriales</taxon>
        <taxon>Flavobacteriaceae</taxon>
        <taxon>Flavobacterium</taxon>
    </lineage>
</organism>
<evidence type="ECO:0000313" key="3">
    <source>
        <dbReference type="Proteomes" id="UP001261871"/>
    </source>
</evidence>
<accession>A0ABU1S4T4</accession>
<dbReference type="Pfam" id="PF02627">
    <property type="entry name" value="CMD"/>
    <property type="match status" value="2"/>
</dbReference>
<feature type="domain" description="Carboxymuconolactone decarboxylase-like" evidence="1">
    <location>
        <begin position="21"/>
        <end position="69"/>
    </location>
</feature>
<dbReference type="RefSeq" id="WP_310006294.1">
    <property type="nucleotide sequence ID" value="NZ_JAVDTX010000004.1"/>
</dbReference>
<dbReference type="InterPro" id="IPR010195">
    <property type="entry name" value="Uncharacterised_peroxidase-rel"/>
</dbReference>
<dbReference type="InterPro" id="IPR003779">
    <property type="entry name" value="CMD-like"/>
</dbReference>
<gene>
    <name evidence="2" type="ORF">J2W95_001917</name>
</gene>
<dbReference type="EMBL" id="JAVDTX010000004">
    <property type="protein sequence ID" value="MDR6845210.1"/>
    <property type="molecule type" value="Genomic_DNA"/>
</dbReference>
<dbReference type="SUPFAM" id="SSF69118">
    <property type="entry name" value="AhpD-like"/>
    <property type="match status" value="1"/>
</dbReference>
<reference evidence="2 3" key="1">
    <citation type="submission" date="2023-07" db="EMBL/GenBank/DDBJ databases">
        <title>Sorghum-associated microbial communities from plants grown in Nebraska, USA.</title>
        <authorList>
            <person name="Schachtman D."/>
        </authorList>
    </citation>
    <scope>NUCLEOTIDE SEQUENCE [LARGE SCALE GENOMIC DNA]</scope>
    <source>
        <strain evidence="2 3">BE124</strain>
    </source>
</reference>
<proteinExistence type="predicted"/>
<comment type="caution">
    <text evidence="2">The sequence shown here is derived from an EMBL/GenBank/DDBJ whole genome shotgun (WGS) entry which is preliminary data.</text>
</comment>
<dbReference type="NCBIfam" id="TIGR01926">
    <property type="entry name" value="peroxid_rel"/>
    <property type="match status" value="1"/>
</dbReference>
<sequence length="182" mass="20795">MPHIKLNENLPGMRALLEFSPETAHPINELAEILLREDNTLSRGDRELIGTYVSYLNNCFFCQNVHGSLAQFYMKCDMKFIDDIKADFEKMPLSNKMKALLTIAASVQRGGKNVTPHQIENAKIEGATDKEIHDTVLIAAFFCMCNRYVDGLNTTANPDRQFYIDRSETRANQGYRDFDLHK</sequence>
<evidence type="ECO:0000259" key="1">
    <source>
        <dbReference type="Pfam" id="PF02627"/>
    </source>
</evidence>
<protein>
    <submittedName>
        <fullName evidence="2">Peroxidase-related enzyme</fullName>
    </submittedName>
</protein>
<keyword evidence="3" id="KW-1185">Reference proteome</keyword>
<dbReference type="Gene3D" id="1.20.1290.10">
    <property type="entry name" value="AhpD-like"/>
    <property type="match status" value="1"/>
</dbReference>
<dbReference type="PANTHER" id="PTHR35446:SF2">
    <property type="entry name" value="CARBOXYMUCONOLACTONE DECARBOXYLASE-LIKE DOMAIN-CONTAINING PROTEIN"/>
    <property type="match status" value="1"/>
</dbReference>
<feature type="domain" description="Carboxymuconolactone decarboxylase-like" evidence="1">
    <location>
        <begin position="87"/>
        <end position="151"/>
    </location>
</feature>
<name>A0ABU1S4T4_9FLAO</name>
<dbReference type="InterPro" id="IPR029032">
    <property type="entry name" value="AhpD-like"/>
</dbReference>
<evidence type="ECO:0000313" key="2">
    <source>
        <dbReference type="EMBL" id="MDR6845210.1"/>
    </source>
</evidence>
<keyword evidence="2" id="KW-0575">Peroxidase</keyword>